<dbReference type="SUPFAM" id="SSF53850">
    <property type="entry name" value="Periplasmic binding protein-like II"/>
    <property type="match status" value="1"/>
</dbReference>
<keyword evidence="4 5" id="KW-0732">Signal</keyword>
<feature type="signal peptide" evidence="5">
    <location>
        <begin position="1"/>
        <end position="23"/>
    </location>
</feature>
<evidence type="ECO:0000313" key="7">
    <source>
        <dbReference type="Proteomes" id="UP000199391"/>
    </source>
</evidence>
<dbReference type="GO" id="GO:0042597">
    <property type="term" value="C:periplasmic space"/>
    <property type="evidence" value="ECO:0007669"/>
    <property type="project" value="UniProtKB-SubCell"/>
</dbReference>
<comment type="similarity">
    <text evidence="2">Belongs to the bacterial solute-binding protein 1 family.</text>
</comment>
<keyword evidence="3" id="KW-0813">Transport</keyword>
<evidence type="ECO:0000256" key="1">
    <source>
        <dbReference type="ARBA" id="ARBA00004418"/>
    </source>
</evidence>
<dbReference type="InterPro" id="IPR050490">
    <property type="entry name" value="Bact_solute-bd_prot1"/>
</dbReference>
<evidence type="ECO:0000313" key="6">
    <source>
        <dbReference type="EMBL" id="SFU78132.1"/>
    </source>
</evidence>
<comment type="subcellular location">
    <subcellularLocation>
        <location evidence="1">Periplasm</location>
    </subcellularLocation>
</comment>
<evidence type="ECO:0000256" key="3">
    <source>
        <dbReference type="ARBA" id="ARBA00022448"/>
    </source>
</evidence>
<dbReference type="CDD" id="cd14750">
    <property type="entry name" value="PBP2_TMBP"/>
    <property type="match status" value="1"/>
</dbReference>
<dbReference type="Pfam" id="PF01547">
    <property type="entry name" value="SBP_bac_1"/>
    <property type="match status" value="1"/>
</dbReference>
<dbReference type="PANTHER" id="PTHR43649">
    <property type="entry name" value="ARABINOSE-BINDING PROTEIN-RELATED"/>
    <property type="match status" value="1"/>
</dbReference>
<dbReference type="PANTHER" id="PTHR43649:SF34">
    <property type="entry name" value="ABC TRANSPORTER PERIPLASMIC-BINDING PROTEIN YCJN-RELATED"/>
    <property type="match status" value="1"/>
</dbReference>
<evidence type="ECO:0000256" key="5">
    <source>
        <dbReference type="SAM" id="SignalP"/>
    </source>
</evidence>
<proteinExistence type="inferred from homology"/>
<feature type="chain" id="PRO_5011516616" evidence="5">
    <location>
        <begin position="24"/>
        <end position="425"/>
    </location>
</feature>
<gene>
    <name evidence="6" type="ORF">SAMN05216552_1009173</name>
</gene>
<dbReference type="Gene3D" id="3.40.190.10">
    <property type="entry name" value="Periplasmic binding protein-like II"/>
    <property type="match status" value="2"/>
</dbReference>
<dbReference type="STRING" id="1035707.SAMN05216552_1009173"/>
<dbReference type="RefSeq" id="WP_093555821.1">
    <property type="nucleotide sequence ID" value="NZ_FPBO01000009.1"/>
</dbReference>
<protein>
    <submittedName>
        <fullName evidence="6">Carbohydrate ABC transporter substrate-binding protein, CUT1 family</fullName>
    </submittedName>
</protein>
<sequence>MIPAKLRDALALGLALSCGQALAAEVTIACGSVGSDVEICRKMTDEWAARSGHTVRIFVTPNSSTDQLALYRQQFGAGSGEVDVLMVDVVWPGIVKQHLVDLAPHAREARKEHFPSIIANNTVDGKLLALPWFTDAGVLYYRGDLLKKYNARVPATWNELTATARLIQDGERAAGNRDMHGFVFQGKAYEGLTCNALEWVASFGGGTIVEPDGRISINNAQAAKALDLAASWPGNIAPKNVVSFAEEEARGVFQNGNAVFMRNWSYAWVLAQRADSKVKGRIGMTVLPAGDDAGKGGRGAATLGGWNLAVSRYSKNQAAAIDLVLYLTGKDAQKKRALLVGSLPTHPALYKDADILKSAPYYGQLLDVFNAALVRPSTVTGDKYNAVSSAFWNAAQSALGARGNGTDAVRKLEKDITRVRRGAAW</sequence>
<evidence type="ECO:0000256" key="4">
    <source>
        <dbReference type="ARBA" id="ARBA00022729"/>
    </source>
</evidence>
<keyword evidence="7" id="KW-1185">Reference proteome</keyword>
<dbReference type="EMBL" id="FPBO01000009">
    <property type="protein sequence ID" value="SFU78132.1"/>
    <property type="molecule type" value="Genomic_DNA"/>
</dbReference>
<reference evidence="7" key="1">
    <citation type="submission" date="2016-10" db="EMBL/GenBank/DDBJ databases">
        <authorList>
            <person name="Varghese N."/>
            <person name="Submissions S."/>
        </authorList>
    </citation>
    <scope>NUCLEOTIDE SEQUENCE [LARGE SCALE GENOMIC DNA]</scope>
    <source>
        <strain evidence="7">CGMCC 1.11014</strain>
    </source>
</reference>
<name>A0A1I7IZ30_9BURK</name>
<dbReference type="AlphaFoldDB" id="A0A1I7IZ30"/>
<evidence type="ECO:0000256" key="2">
    <source>
        <dbReference type="ARBA" id="ARBA00008520"/>
    </source>
</evidence>
<organism evidence="6 7">
    <name type="scientific">Pseudoduganella namucuonensis</name>
    <dbReference type="NCBI Taxonomy" id="1035707"/>
    <lineage>
        <taxon>Bacteria</taxon>
        <taxon>Pseudomonadati</taxon>
        <taxon>Pseudomonadota</taxon>
        <taxon>Betaproteobacteria</taxon>
        <taxon>Burkholderiales</taxon>
        <taxon>Oxalobacteraceae</taxon>
        <taxon>Telluria group</taxon>
        <taxon>Pseudoduganella</taxon>
    </lineage>
</organism>
<accession>A0A1I7IZ30</accession>
<dbReference type="OrthoDB" id="5890863at2"/>
<dbReference type="Proteomes" id="UP000199391">
    <property type="component" value="Unassembled WGS sequence"/>
</dbReference>
<dbReference type="InterPro" id="IPR006059">
    <property type="entry name" value="SBP"/>
</dbReference>